<dbReference type="InterPro" id="IPR000515">
    <property type="entry name" value="MetI-like"/>
</dbReference>
<feature type="transmembrane region" description="Helical" evidence="5">
    <location>
        <begin position="108"/>
        <end position="134"/>
    </location>
</feature>
<dbReference type="PROSITE" id="PS50928">
    <property type="entry name" value="ABC_TM1"/>
    <property type="match status" value="2"/>
</dbReference>
<feature type="transmembrane region" description="Helical" evidence="5">
    <location>
        <begin position="21"/>
        <end position="41"/>
    </location>
</feature>
<keyword evidence="4 5" id="KW-0472">Membrane</keyword>
<dbReference type="Pfam" id="PF00528">
    <property type="entry name" value="BPD_transp_1"/>
    <property type="match status" value="2"/>
</dbReference>
<evidence type="ECO:0000256" key="4">
    <source>
        <dbReference type="ARBA" id="ARBA00023136"/>
    </source>
</evidence>
<protein>
    <submittedName>
        <fullName evidence="7">Fe3+ ABC transporter permease</fullName>
    </submittedName>
</protein>
<evidence type="ECO:0000259" key="6">
    <source>
        <dbReference type="PROSITE" id="PS50928"/>
    </source>
</evidence>
<feature type="transmembrane region" description="Helical" evidence="5">
    <location>
        <begin position="393"/>
        <end position="413"/>
    </location>
</feature>
<dbReference type="GO" id="GO:0005886">
    <property type="term" value="C:plasma membrane"/>
    <property type="evidence" value="ECO:0007669"/>
    <property type="project" value="UniProtKB-SubCell"/>
</dbReference>
<keyword evidence="8" id="KW-1185">Reference proteome</keyword>
<comment type="similarity">
    <text evidence="5">Belongs to the binding-protein-dependent transport system permease family.</text>
</comment>
<feature type="transmembrane region" description="Helical" evidence="5">
    <location>
        <begin position="304"/>
        <end position="329"/>
    </location>
</feature>
<evidence type="ECO:0000313" key="7">
    <source>
        <dbReference type="EMBL" id="CEP78331.1"/>
    </source>
</evidence>
<dbReference type="RefSeq" id="WP_045087806.1">
    <property type="nucleotide sequence ID" value="NZ_LN824141.1"/>
</dbReference>
<dbReference type="HOGENOM" id="CLU_021838_1_1_0"/>
<dbReference type="KEGG" id="dtn:DTL3_1027"/>
<evidence type="ECO:0000256" key="5">
    <source>
        <dbReference type="RuleBase" id="RU363032"/>
    </source>
</evidence>
<dbReference type="InterPro" id="IPR035906">
    <property type="entry name" value="MetI-like_sf"/>
</dbReference>
<proteinExistence type="inferred from homology"/>
<evidence type="ECO:0000256" key="3">
    <source>
        <dbReference type="ARBA" id="ARBA00022989"/>
    </source>
</evidence>
<evidence type="ECO:0000256" key="1">
    <source>
        <dbReference type="ARBA" id="ARBA00004141"/>
    </source>
</evidence>
<feature type="domain" description="ABC transmembrane type-1" evidence="6">
    <location>
        <begin position="355"/>
        <end position="545"/>
    </location>
</feature>
<keyword evidence="3 5" id="KW-1133">Transmembrane helix</keyword>
<dbReference type="EMBL" id="LN824141">
    <property type="protein sequence ID" value="CEP78331.1"/>
    <property type="molecule type" value="Genomic_DNA"/>
</dbReference>
<evidence type="ECO:0000256" key="2">
    <source>
        <dbReference type="ARBA" id="ARBA00022692"/>
    </source>
</evidence>
<dbReference type="CDD" id="cd06261">
    <property type="entry name" value="TM_PBP2"/>
    <property type="match status" value="2"/>
</dbReference>
<feature type="transmembrane region" description="Helical" evidence="5">
    <location>
        <begin position="256"/>
        <end position="273"/>
    </location>
</feature>
<dbReference type="OrthoDB" id="9776648at2"/>
<feature type="transmembrane region" description="Helical" evidence="5">
    <location>
        <begin position="359"/>
        <end position="381"/>
    </location>
</feature>
<dbReference type="Proteomes" id="UP000032809">
    <property type="component" value="Chromosome I"/>
</dbReference>
<feature type="transmembrane region" description="Helical" evidence="5">
    <location>
        <begin position="469"/>
        <end position="491"/>
    </location>
</feature>
<dbReference type="PANTHER" id="PTHR43496">
    <property type="entry name" value="PROTEIN LPLB"/>
    <property type="match status" value="1"/>
</dbReference>
<dbReference type="STRING" id="1006576.DTL3_1027"/>
<organism evidence="7 8">
    <name type="scientific">Defluviitoga tunisiensis</name>
    <dbReference type="NCBI Taxonomy" id="1006576"/>
    <lineage>
        <taxon>Bacteria</taxon>
        <taxon>Thermotogati</taxon>
        <taxon>Thermotogota</taxon>
        <taxon>Thermotogae</taxon>
        <taxon>Petrotogales</taxon>
        <taxon>Petrotogaceae</taxon>
        <taxon>Defluviitoga</taxon>
    </lineage>
</organism>
<dbReference type="GO" id="GO:0055085">
    <property type="term" value="P:transmembrane transport"/>
    <property type="evidence" value="ECO:0007669"/>
    <property type="project" value="InterPro"/>
</dbReference>
<dbReference type="PATRIC" id="fig|1006576.9.peg.1017"/>
<sequence>MEIANKEFSNKFKSLMKNPSLLILLIAIFVVLFIFIIYPLFKVLIISFTDNNNNFSLDVYKSILSNDYMKQGFKNSILVATLTAVIGTLIGYLYAYTINRTNIPFKKFFRTIAIVPMVFPPFIGAMSIIMLFGFNGLITSKLFGIRTFPVYGLWGLMIAQVITFFPVAFITLDGVLSTISPTLEDAAFNLKASRWQVFTKVTLPLSVPGIASTMLVLFIESLADFGNPLILAGASFPVLSVQAYLEITGMFNLKNGAALAVWLLVPSLIAFILQKYWVNKKKYITVTGKPTTSQVKSVSTSAKWILFTLCMIVSIFIVLIYATIFWGAFTKAWGMNNQFTLDNFKYVFDVGKESIKDTLAIALTSTPISALLGMIIAFLIVRKSFPGKKALEFISLLNFAVPGTVVGIGYILGFNTKPLLLTGTFAILVLNFIFRYIPVGIQSGISLLNQVDPAIEEAAYTLGANDSQVFLKITLPLIIPAFFSALVYSFVRAMTAISAAIFLVSADWNLMTVQILSQTDSGRLSEACAFSVILILLILAFILILKIFLKNKVSLVDNNFGIE</sequence>
<evidence type="ECO:0000313" key="8">
    <source>
        <dbReference type="Proteomes" id="UP000032809"/>
    </source>
</evidence>
<feature type="transmembrane region" description="Helical" evidence="5">
    <location>
        <begin position="528"/>
        <end position="549"/>
    </location>
</feature>
<dbReference type="PANTHER" id="PTHR43496:SF1">
    <property type="entry name" value="POLYGALACTURONAN_RHAMNOGALACTURONAN TRANSPORT SYSTEM PERMEASE PROTEIN YTEP"/>
    <property type="match status" value="1"/>
</dbReference>
<reference evidence="8" key="1">
    <citation type="submission" date="2014-11" db="EMBL/GenBank/DDBJ databases">
        <authorList>
            <person name="Wibberg D."/>
        </authorList>
    </citation>
    <scope>NUCLEOTIDE SEQUENCE [LARGE SCALE GENOMIC DNA]</scope>
    <source>
        <strain evidence="8">L3</strain>
    </source>
</reference>
<feature type="transmembrane region" description="Helical" evidence="5">
    <location>
        <begin position="154"/>
        <end position="176"/>
    </location>
</feature>
<name>A0A0C7NKC0_DEFTU</name>
<feature type="transmembrane region" description="Helical" evidence="5">
    <location>
        <begin position="77"/>
        <end position="96"/>
    </location>
</feature>
<feature type="domain" description="ABC transmembrane type-1" evidence="6">
    <location>
        <begin position="73"/>
        <end position="274"/>
    </location>
</feature>
<comment type="subcellular location">
    <subcellularLocation>
        <location evidence="5">Cell membrane</location>
        <topology evidence="5">Multi-pass membrane protein</topology>
    </subcellularLocation>
    <subcellularLocation>
        <location evidence="1">Membrane</location>
        <topology evidence="1">Multi-pass membrane protein</topology>
    </subcellularLocation>
</comment>
<feature type="transmembrane region" description="Helical" evidence="5">
    <location>
        <begin position="197"/>
        <end position="219"/>
    </location>
</feature>
<dbReference type="SUPFAM" id="SSF161098">
    <property type="entry name" value="MetI-like"/>
    <property type="match status" value="2"/>
</dbReference>
<accession>A0A0C7NKC0</accession>
<keyword evidence="2 5" id="KW-0812">Transmembrane</keyword>
<dbReference type="AlphaFoldDB" id="A0A0C7NKC0"/>
<gene>
    <name evidence="7" type="ORF">DTL3_1027</name>
</gene>
<keyword evidence="5" id="KW-0813">Transport</keyword>
<dbReference type="Gene3D" id="1.10.3720.10">
    <property type="entry name" value="MetI-like"/>
    <property type="match status" value="2"/>
</dbReference>
<feature type="transmembrane region" description="Helical" evidence="5">
    <location>
        <begin position="419"/>
        <end position="437"/>
    </location>
</feature>